<evidence type="ECO:0000256" key="1">
    <source>
        <dbReference type="SAM" id="SignalP"/>
    </source>
</evidence>
<evidence type="ECO:0000313" key="2">
    <source>
        <dbReference type="EMBL" id="MBX41251.1"/>
    </source>
</evidence>
<dbReference type="AlphaFoldDB" id="A0A2P2NFJ2"/>
<feature type="chain" id="PRO_5015149187" evidence="1">
    <location>
        <begin position="20"/>
        <end position="44"/>
    </location>
</feature>
<protein>
    <submittedName>
        <fullName evidence="2">Uncharacterized protein</fullName>
    </submittedName>
</protein>
<sequence length="44" mass="4743">MLFFSGKLFDLLCIGVALGPNLLLSSNPSDPISKMGYSIVEPEK</sequence>
<feature type="signal peptide" evidence="1">
    <location>
        <begin position="1"/>
        <end position="19"/>
    </location>
</feature>
<organism evidence="2">
    <name type="scientific">Rhizophora mucronata</name>
    <name type="common">Asiatic mangrove</name>
    <dbReference type="NCBI Taxonomy" id="61149"/>
    <lineage>
        <taxon>Eukaryota</taxon>
        <taxon>Viridiplantae</taxon>
        <taxon>Streptophyta</taxon>
        <taxon>Embryophyta</taxon>
        <taxon>Tracheophyta</taxon>
        <taxon>Spermatophyta</taxon>
        <taxon>Magnoliopsida</taxon>
        <taxon>eudicotyledons</taxon>
        <taxon>Gunneridae</taxon>
        <taxon>Pentapetalae</taxon>
        <taxon>rosids</taxon>
        <taxon>fabids</taxon>
        <taxon>Malpighiales</taxon>
        <taxon>Rhizophoraceae</taxon>
        <taxon>Rhizophora</taxon>
    </lineage>
</organism>
<reference evidence="2" key="1">
    <citation type="submission" date="2018-02" db="EMBL/GenBank/DDBJ databases">
        <title>Rhizophora mucronata_Transcriptome.</title>
        <authorList>
            <person name="Meera S.P."/>
            <person name="Sreeshan A."/>
            <person name="Augustine A."/>
        </authorList>
    </citation>
    <scope>NUCLEOTIDE SEQUENCE</scope>
    <source>
        <tissue evidence="2">Leaf</tissue>
    </source>
</reference>
<dbReference type="EMBL" id="GGEC01060767">
    <property type="protein sequence ID" value="MBX41251.1"/>
    <property type="molecule type" value="Transcribed_RNA"/>
</dbReference>
<name>A0A2P2NFJ2_RHIMU</name>
<keyword evidence="1" id="KW-0732">Signal</keyword>
<accession>A0A2P2NFJ2</accession>
<proteinExistence type="predicted"/>